<evidence type="ECO:0008006" key="4">
    <source>
        <dbReference type="Google" id="ProtNLM"/>
    </source>
</evidence>
<protein>
    <recommendedName>
        <fullName evidence="4">Lipoprotein</fullName>
    </recommendedName>
</protein>
<reference evidence="2 3" key="1">
    <citation type="submission" date="2020-09" db="EMBL/GenBank/DDBJ databases">
        <title>Diversity and distribution of actinomycetes associated with coral in the coast of Hainan.</title>
        <authorList>
            <person name="Li F."/>
        </authorList>
    </citation>
    <scope>NUCLEOTIDE SEQUENCE [LARGE SCALE GENOMIC DNA]</scope>
    <source>
        <strain evidence="2 3">HNM0947</strain>
    </source>
</reference>
<accession>A0ABR9P6V6</accession>
<evidence type="ECO:0000313" key="2">
    <source>
        <dbReference type="EMBL" id="MBE2999568.1"/>
    </source>
</evidence>
<dbReference type="EMBL" id="JADBGI010000009">
    <property type="protein sequence ID" value="MBE2999568.1"/>
    <property type="molecule type" value="Genomic_DNA"/>
</dbReference>
<comment type="caution">
    <text evidence="2">The sequence shown here is derived from an EMBL/GenBank/DDBJ whole genome shotgun (WGS) entry which is preliminary data.</text>
</comment>
<keyword evidence="3" id="KW-1185">Reference proteome</keyword>
<dbReference type="RefSeq" id="WP_193122183.1">
    <property type="nucleotide sequence ID" value="NZ_JADBGI010000009.1"/>
</dbReference>
<feature type="region of interest" description="Disordered" evidence="1">
    <location>
        <begin position="19"/>
        <end position="57"/>
    </location>
</feature>
<proteinExistence type="predicted"/>
<feature type="compositionally biased region" description="Basic and acidic residues" evidence="1">
    <location>
        <begin position="47"/>
        <end position="57"/>
    </location>
</feature>
<name>A0ABR9P6V6_9ACTN</name>
<dbReference type="Proteomes" id="UP000806528">
    <property type="component" value="Unassembled WGS sequence"/>
</dbReference>
<sequence>MKSRTLLALAVAVAALSGCRAPTRPPPEEPAGVENTRAPGQIEEGWDCERRQDAGPH</sequence>
<evidence type="ECO:0000313" key="3">
    <source>
        <dbReference type="Proteomes" id="UP000806528"/>
    </source>
</evidence>
<evidence type="ECO:0000256" key="1">
    <source>
        <dbReference type="SAM" id="MobiDB-lite"/>
    </source>
</evidence>
<organism evidence="2 3">
    <name type="scientific">Nocardiopsis coralli</name>
    <dbReference type="NCBI Taxonomy" id="2772213"/>
    <lineage>
        <taxon>Bacteria</taxon>
        <taxon>Bacillati</taxon>
        <taxon>Actinomycetota</taxon>
        <taxon>Actinomycetes</taxon>
        <taxon>Streptosporangiales</taxon>
        <taxon>Nocardiopsidaceae</taxon>
        <taxon>Nocardiopsis</taxon>
    </lineage>
</organism>
<gene>
    <name evidence="2" type="ORF">IDM40_12745</name>
</gene>
<dbReference type="PROSITE" id="PS51257">
    <property type="entry name" value="PROKAR_LIPOPROTEIN"/>
    <property type="match status" value="1"/>
</dbReference>